<feature type="compositionally biased region" description="Polar residues" evidence="1">
    <location>
        <begin position="740"/>
        <end position="751"/>
    </location>
</feature>
<dbReference type="InterPro" id="IPR058317">
    <property type="entry name" value="DUF8004"/>
</dbReference>
<accession>A0AAN7TEU0</accession>
<feature type="region of interest" description="Disordered" evidence="1">
    <location>
        <begin position="780"/>
        <end position="809"/>
    </location>
</feature>
<gene>
    <name evidence="3" type="ORF">LTR62_004863</name>
</gene>
<sequence>MGHHEQSSTLAGSASLASQRHDSVRHFDGAKKASSEWDGLRKDTKLWFDDGDCLVHLYTLGGSQRGPSLRLRYCDIDALRCEYLQDRCLHVVESPTSPKTDHADAIIEHDISHNGTTDLHRYDLYIPAPANLTRDQAFAYHLTTRNFFAYATRLPIVGESLGDALADLLRRVRVWQPKTAALANFTSYCEAQGYMDMADNPDHALACLLLAEEARLKELWVEAFVHCVGMRDRLRRSPEHHRLSNTTKALIDRASLEMDLHISRVTRAVGCFLEEELGPEYLGLSQPARLHLDRFRSFLHNYYVDKLGYFPPDQESAFNKRLWTKMYHAFQTLYVYLVDNDAKPDAVDGRLMTGGICVVQNVEAFDARHGYTPLPHPLPLLPEAPADQPRGLRSFKLGRAGSNRDQQATARATLEKATNRVVQDVMQNELVAEYQWFERKRLEEKLSPAEARKVRWLLIYGVLQMLISITRAPQEVRDTEGPSYPLCVLTEGGPSWLSDAAVEVHRPTKLPVATTATLQPPTVEDIEDRISIHPDCEADNAEDYFSSQSWNTSRRASTQSLDMAPAPLRINTQLSGSTTSIRSSVHSSVNALQRSFIGTLSRRGSIRALGVPPSQTPPRRVSSASFCHIMIEGYGNGADPGSDVVRRASLTSLCSQPEPQTPDLASLAAFDFGLTDVSEESTPDEEEEDLETGVFPCTATSSHTELWNEGLGRSNSDSSTSSTSTSTTSASNHSLHSNTYDSPSTEISSCWDSDGSKRNSEVQFGDSTALPVIYESSIETTRSSCKQYAQKPDQNPRRRSSGSIGVTAGCYTPSGRVTAGCYAPSGAAEARPLVSPSS</sequence>
<feature type="compositionally biased region" description="Acidic residues" evidence="1">
    <location>
        <begin position="678"/>
        <end position="691"/>
    </location>
</feature>
<evidence type="ECO:0000256" key="1">
    <source>
        <dbReference type="SAM" id="MobiDB-lite"/>
    </source>
</evidence>
<dbReference type="EMBL" id="JAVRRL010000038">
    <property type="protein sequence ID" value="KAK5111567.1"/>
    <property type="molecule type" value="Genomic_DNA"/>
</dbReference>
<feature type="region of interest" description="Disordered" evidence="1">
    <location>
        <begin position="706"/>
        <end position="763"/>
    </location>
</feature>
<dbReference type="PANTHER" id="PTHR39601">
    <property type="entry name" value="CHORIOGENIN HMINOR"/>
    <property type="match status" value="1"/>
</dbReference>
<proteinExistence type="predicted"/>
<evidence type="ECO:0000259" key="2">
    <source>
        <dbReference type="Pfam" id="PF26013"/>
    </source>
</evidence>
<name>A0AAN7TEU0_9PEZI</name>
<organism evidence="3 4">
    <name type="scientific">Meristemomyces frigidus</name>
    <dbReference type="NCBI Taxonomy" id="1508187"/>
    <lineage>
        <taxon>Eukaryota</taxon>
        <taxon>Fungi</taxon>
        <taxon>Dikarya</taxon>
        <taxon>Ascomycota</taxon>
        <taxon>Pezizomycotina</taxon>
        <taxon>Dothideomycetes</taxon>
        <taxon>Dothideomycetidae</taxon>
        <taxon>Mycosphaerellales</taxon>
        <taxon>Teratosphaeriaceae</taxon>
        <taxon>Meristemomyces</taxon>
    </lineage>
</organism>
<protein>
    <recommendedName>
        <fullName evidence="2">DUF8004 domain-containing protein</fullName>
    </recommendedName>
</protein>
<dbReference type="PANTHER" id="PTHR39601:SF1">
    <property type="entry name" value="CHORIOGENIN HMINOR"/>
    <property type="match status" value="1"/>
</dbReference>
<dbReference type="Pfam" id="PF26013">
    <property type="entry name" value="DUF8004"/>
    <property type="match status" value="1"/>
</dbReference>
<evidence type="ECO:0000313" key="4">
    <source>
        <dbReference type="Proteomes" id="UP001310890"/>
    </source>
</evidence>
<comment type="caution">
    <text evidence="3">The sequence shown here is derived from an EMBL/GenBank/DDBJ whole genome shotgun (WGS) entry which is preliminary data.</text>
</comment>
<reference evidence="3" key="1">
    <citation type="submission" date="2023-08" db="EMBL/GenBank/DDBJ databases">
        <title>Black Yeasts Isolated from many extreme environments.</title>
        <authorList>
            <person name="Coleine C."/>
            <person name="Stajich J.E."/>
            <person name="Selbmann L."/>
        </authorList>
    </citation>
    <scope>NUCLEOTIDE SEQUENCE</scope>
    <source>
        <strain evidence="3">CCFEE 5401</strain>
    </source>
</reference>
<feature type="compositionally biased region" description="Low complexity" evidence="1">
    <location>
        <begin position="714"/>
        <end position="739"/>
    </location>
</feature>
<dbReference type="Proteomes" id="UP001310890">
    <property type="component" value="Unassembled WGS sequence"/>
</dbReference>
<feature type="domain" description="DUF8004" evidence="2">
    <location>
        <begin position="184"/>
        <end position="273"/>
    </location>
</feature>
<feature type="region of interest" description="Disordered" evidence="1">
    <location>
        <begin position="678"/>
        <end position="697"/>
    </location>
</feature>
<dbReference type="AlphaFoldDB" id="A0AAN7TEU0"/>
<evidence type="ECO:0000313" key="3">
    <source>
        <dbReference type="EMBL" id="KAK5111567.1"/>
    </source>
</evidence>